<dbReference type="CDD" id="cd01949">
    <property type="entry name" value="GGDEF"/>
    <property type="match status" value="1"/>
</dbReference>
<proteinExistence type="predicted"/>
<dbReference type="Gene3D" id="3.30.70.270">
    <property type="match status" value="1"/>
</dbReference>
<keyword evidence="1" id="KW-1133">Transmembrane helix</keyword>
<keyword evidence="1" id="KW-0472">Membrane</keyword>
<dbReference type="SUPFAM" id="SSF141868">
    <property type="entry name" value="EAL domain-like"/>
    <property type="match status" value="1"/>
</dbReference>
<dbReference type="RefSeq" id="WP_101342795.1">
    <property type="nucleotide sequence ID" value="NZ_PJAI02000039.1"/>
</dbReference>
<evidence type="ECO:0000259" key="2">
    <source>
        <dbReference type="PROSITE" id="PS50883"/>
    </source>
</evidence>
<dbReference type="SMART" id="SM00267">
    <property type="entry name" value="GGDEF"/>
    <property type="match status" value="1"/>
</dbReference>
<evidence type="ECO:0000256" key="1">
    <source>
        <dbReference type="SAM" id="Phobius"/>
    </source>
</evidence>
<dbReference type="InterPro" id="IPR043128">
    <property type="entry name" value="Rev_trsase/Diguanyl_cyclase"/>
</dbReference>
<dbReference type="SMART" id="SM00052">
    <property type="entry name" value="EAL"/>
    <property type="match status" value="1"/>
</dbReference>
<dbReference type="CDD" id="cd01948">
    <property type="entry name" value="EAL"/>
    <property type="match status" value="1"/>
</dbReference>
<keyword evidence="5" id="KW-1185">Reference proteome</keyword>
<dbReference type="NCBIfam" id="TIGR00254">
    <property type="entry name" value="GGDEF"/>
    <property type="match status" value="1"/>
</dbReference>
<dbReference type="PANTHER" id="PTHR44757:SF2">
    <property type="entry name" value="BIOFILM ARCHITECTURE MAINTENANCE PROTEIN MBAA"/>
    <property type="match status" value="1"/>
</dbReference>
<dbReference type="SUPFAM" id="SSF55073">
    <property type="entry name" value="Nucleotide cyclase"/>
    <property type="match status" value="1"/>
</dbReference>
<dbReference type="Pfam" id="PF00563">
    <property type="entry name" value="EAL"/>
    <property type="match status" value="1"/>
</dbReference>
<organism evidence="4 5">
    <name type="scientific">Colwellia echini</name>
    <dbReference type="NCBI Taxonomy" id="1982103"/>
    <lineage>
        <taxon>Bacteria</taxon>
        <taxon>Pseudomonadati</taxon>
        <taxon>Pseudomonadota</taxon>
        <taxon>Gammaproteobacteria</taxon>
        <taxon>Alteromonadales</taxon>
        <taxon>Colwelliaceae</taxon>
        <taxon>Colwellia</taxon>
    </lineage>
</organism>
<dbReference type="Pfam" id="PF00990">
    <property type="entry name" value="GGDEF"/>
    <property type="match status" value="1"/>
</dbReference>
<reference evidence="4 5" key="1">
    <citation type="submission" date="2019-08" db="EMBL/GenBank/DDBJ databases">
        <title>Microbe sample from Colwellia echini.</title>
        <authorList>
            <person name="Christiansen L."/>
            <person name="Pathiraja D."/>
            <person name="Schultz-Johansen M."/>
            <person name="Choi I.-G."/>
            <person name="Stougaard P."/>
        </authorList>
    </citation>
    <scope>NUCLEOTIDE SEQUENCE [LARGE SCALE GENOMIC DNA]</scope>
    <source>
        <strain evidence="4 5">A3</strain>
    </source>
</reference>
<dbReference type="PANTHER" id="PTHR44757">
    <property type="entry name" value="DIGUANYLATE CYCLASE DGCP"/>
    <property type="match status" value="1"/>
</dbReference>
<feature type="domain" description="GGDEF" evidence="3">
    <location>
        <begin position="406"/>
        <end position="539"/>
    </location>
</feature>
<name>A0ABY3MST9_9GAMM</name>
<dbReference type="InterPro" id="IPR029787">
    <property type="entry name" value="Nucleotide_cyclase"/>
</dbReference>
<dbReference type="InterPro" id="IPR001633">
    <property type="entry name" value="EAL_dom"/>
</dbReference>
<dbReference type="InterPro" id="IPR000160">
    <property type="entry name" value="GGDEF_dom"/>
</dbReference>
<keyword evidence="1" id="KW-0812">Transmembrane</keyword>
<dbReference type="PROSITE" id="PS50887">
    <property type="entry name" value="GGDEF"/>
    <property type="match status" value="1"/>
</dbReference>
<dbReference type="Proteomes" id="UP000815846">
    <property type="component" value="Unassembled WGS sequence"/>
</dbReference>
<dbReference type="EMBL" id="PJAI02000039">
    <property type="protein sequence ID" value="TYK64209.1"/>
    <property type="molecule type" value="Genomic_DNA"/>
</dbReference>
<gene>
    <name evidence="4" type="ORF">CWS31_016840</name>
</gene>
<feature type="transmembrane region" description="Helical" evidence="1">
    <location>
        <begin position="12"/>
        <end position="35"/>
    </location>
</feature>
<dbReference type="InterPro" id="IPR052155">
    <property type="entry name" value="Biofilm_reg_signaling"/>
</dbReference>
<dbReference type="Gene3D" id="3.20.20.450">
    <property type="entry name" value="EAL domain"/>
    <property type="match status" value="1"/>
</dbReference>
<evidence type="ECO:0000259" key="3">
    <source>
        <dbReference type="PROSITE" id="PS50887"/>
    </source>
</evidence>
<accession>A0ABY3MST9</accession>
<feature type="domain" description="EAL" evidence="2">
    <location>
        <begin position="548"/>
        <end position="802"/>
    </location>
</feature>
<dbReference type="PROSITE" id="PS50883">
    <property type="entry name" value="EAL"/>
    <property type="match status" value="1"/>
</dbReference>
<evidence type="ECO:0000313" key="4">
    <source>
        <dbReference type="EMBL" id="TYK64209.1"/>
    </source>
</evidence>
<evidence type="ECO:0000313" key="5">
    <source>
        <dbReference type="Proteomes" id="UP000815846"/>
    </source>
</evidence>
<comment type="caution">
    <text evidence="4">The sequence shown here is derived from an EMBL/GenBank/DDBJ whole genome shotgun (WGS) entry which is preliminary data.</text>
</comment>
<protein>
    <submittedName>
        <fullName evidence="4">EAL domain-containing protein</fullName>
    </submittedName>
</protein>
<sequence>MTKRFVGVPTKLLILIITTLLLLAVGFSSISYLRLQADYQEFQKNNITQGQVQVNLHNNILRNKLTVWLESFTDLIQLSQQDDFSSLALQLEKQYDALQLHLNVEDIWLVDSKANILFATNNFPPLVQENIAQVFRLQEPEYRIYCPKNCQILLSLPLLNKQGDMVVVTMSASLLDMLFALKTTLNRDVAVIRMDIEDGAVIEGTTAEIISTSNMELTQSILATGSLYSLLDQIIKEGLKLDLTKHSYLINLLTLSEQSKQDFFLVLIDDVTAYTEKNDAYQRQFILTLSLIFIMLAAFVYFISSPFTKRLLLLSNALPLLAKKKFNEFRQVDLKRPRMFADELDILANSTQELSFELEQLNLVVEQKTKELENIAMYDLLTGLPNRNMLNYQLRKSLANIARYESGVAVLFLDLDDFKKVNDSNGHNIGDKLLIQAAERVRVSVGETDLASRFGGDEFVIILSHLKHIDEAIAVADKVLLQFKESIKLGSNMFYVSTSIGIAYTESTIEKAEDLISHADIAMYEAKDNGGGQYHVYHPDMFQRVAHRVMLEGEVRQALAKQQFSLSLQPQICAKTKKIYGFEALLRWQHPERGMISPEDFIPILENSQHMIELGYWIIRRCFELATSLKNYGLAEARIAINLSAGQFMDPNLPHFLNELLVEFSLKARDFELELTEQTLVKDMDHTIAMMESLKLIGFSFAIDDFGTGYSSLAYLKKMPVDVIKIDKSFIFGMLENQSDFQIITSTIAMVKNLGLMVVAEGVETQAQLRSLTENDCDVIQGYYYSKPIPEKDLLEALDKQVVSGFWKVPKSNESSLPLNNLSSG</sequence>
<feature type="transmembrane region" description="Helical" evidence="1">
    <location>
        <begin position="285"/>
        <end position="304"/>
    </location>
</feature>
<dbReference type="InterPro" id="IPR035919">
    <property type="entry name" value="EAL_sf"/>
</dbReference>